<evidence type="ECO:0000313" key="2">
    <source>
        <dbReference type="Proteomes" id="UP000617628"/>
    </source>
</evidence>
<comment type="caution">
    <text evidence="1">The sequence shown here is derived from an EMBL/GenBank/DDBJ whole genome shotgun (WGS) entry which is preliminary data.</text>
</comment>
<proteinExistence type="predicted"/>
<gene>
    <name evidence="1" type="ORF">JIN87_22105</name>
</gene>
<organism evidence="1 2">
    <name type="scientific">Pelagicoccus mobilis</name>
    <dbReference type="NCBI Taxonomy" id="415221"/>
    <lineage>
        <taxon>Bacteria</taxon>
        <taxon>Pseudomonadati</taxon>
        <taxon>Verrucomicrobiota</taxon>
        <taxon>Opitutia</taxon>
        <taxon>Puniceicoccales</taxon>
        <taxon>Pelagicoccaceae</taxon>
        <taxon>Pelagicoccus</taxon>
    </lineage>
</organism>
<dbReference type="RefSeq" id="WP_200357807.1">
    <property type="nucleotide sequence ID" value="NZ_JAENIL010000051.1"/>
</dbReference>
<reference evidence="1" key="1">
    <citation type="submission" date="2021-01" db="EMBL/GenBank/DDBJ databases">
        <title>Modified the classification status of verrucomicrobia.</title>
        <authorList>
            <person name="Feng X."/>
        </authorList>
    </citation>
    <scope>NUCLEOTIDE SEQUENCE</scope>
    <source>
        <strain evidence="1">KCTC 13126</strain>
    </source>
</reference>
<dbReference type="EMBL" id="JAENIL010000051">
    <property type="protein sequence ID" value="MBK1879595.1"/>
    <property type="molecule type" value="Genomic_DNA"/>
</dbReference>
<evidence type="ECO:0000313" key="1">
    <source>
        <dbReference type="EMBL" id="MBK1879595.1"/>
    </source>
</evidence>
<sequence length="365" mass="41521">MSRVFSAGIIAASLTVWGYTGDDLYSEFSEFSTQTSVAAGVGYTENVLLGEVVQLDSAFAYFGLEGVANKSFWGDQFTWSSLAYADVRTYDKLDGVPVHAIYLLQTELESYVGLISKGRVGARYLDLTQVFDATFDELERVDFIVEGSEPEFYVGYESMLGEFEYDIELSAGHMAFKDMSNDYDSFSVEVEFERPLLDALTWKSELEGWRRQYDEKSARSLSGIPLADTLLETEMVGAETGLRFTPIIFDTVNILELTAAYREREDLVTGYYDRSRLSADIEWRTSAWGIDFDLSGTYTEYQYDHQFGDGGDLKASDSWYWELEMERKLSESWSAFLNLSTEEESSNESFASFETRTVLLGIRWR</sequence>
<dbReference type="AlphaFoldDB" id="A0A934RXL1"/>
<accession>A0A934RXL1</accession>
<name>A0A934RXL1_9BACT</name>
<dbReference type="Proteomes" id="UP000617628">
    <property type="component" value="Unassembled WGS sequence"/>
</dbReference>
<keyword evidence="2" id="KW-1185">Reference proteome</keyword>
<protein>
    <submittedName>
        <fullName evidence="1">Uncharacterized protein</fullName>
    </submittedName>
</protein>